<organism evidence="2 3">
    <name type="scientific">Ciona intestinalis</name>
    <name type="common">Transparent sea squirt</name>
    <name type="synonym">Ascidia intestinalis</name>
    <dbReference type="NCBI Taxonomy" id="7719"/>
    <lineage>
        <taxon>Eukaryota</taxon>
        <taxon>Metazoa</taxon>
        <taxon>Chordata</taxon>
        <taxon>Tunicata</taxon>
        <taxon>Ascidiacea</taxon>
        <taxon>Phlebobranchia</taxon>
        <taxon>Cionidae</taxon>
        <taxon>Ciona</taxon>
    </lineage>
</organism>
<name>H2XUH8_CIOIN</name>
<protein>
    <submittedName>
        <fullName evidence="2">Uncharacterized protein</fullName>
    </submittedName>
</protein>
<dbReference type="AlphaFoldDB" id="H2XUH8"/>
<proteinExistence type="predicted"/>
<evidence type="ECO:0000256" key="1">
    <source>
        <dbReference type="SAM" id="Phobius"/>
    </source>
</evidence>
<keyword evidence="1" id="KW-0812">Transmembrane</keyword>
<keyword evidence="3" id="KW-1185">Reference proteome</keyword>
<dbReference type="Proteomes" id="UP000008144">
    <property type="component" value="Unassembled WGS sequence"/>
</dbReference>
<dbReference type="Ensembl" id="ENSCINT00000031016.1">
    <property type="protein sequence ID" value="ENSCINP00000033312.1"/>
    <property type="gene ID" value="ENSCING00000023094.1"/>
</dbReference>
<reference evidence="3" key="1">
    <citation type="journal article" date="2002" name="Science">
        <title>The draft genome of Ciona intestinalis: insights into chordate and vertebrate origins.</title>
        <authorList>
            <person name="Dehal P."/>
            <person name="Satou Y."/>
            <person name="Campbell R.K."/>
            <person name="Chapman J."/>
            <person name="Degnan B."/>
            <person name="De Tomaso A."/>
            <person name="Davidson B."/>
            <person name="Di Gregorio A."/>
            <person name="Gelpke M."/>
            <person name="Goodstein D.M."/>
            <person name="Harafuji N."/>
            <person name="Hastings K.E."/>
            <person name="Ho I."/>
            <person name="Hotta K."/>
            <person name="Huang W."/>
            <person name="Kawashima T."/>
            <person name="Lemaire P."/>
            <person name="Martinez D."/>
            <person name="Meinertzhagen I.A."/>
            <person name="Necula S."/>
            <person name="Nonaka M."/>
            <person name="Putnam N."/>
            <person name="Rash S."/>
            <person name="Saiga H."/>
            <person name="Satake M."/>
            <person name="Terry A."/>
            <person name="Yamada L."/>
            <person name="Wang H.G."/>
            <person name="Awazu S."/>
            <person name="Azumi K."/>
            <person name="Boore J."/>
            <person name="Branno M."/>
            <person name="Chin-Bow S."/>
            <person name="DeSantis R."/>
            <person name="Doyle S."/>
            <person name="Francino P."/>
            <person name="Keys D.N."/>
            <person name="Haga S."/>
            <person name="Hayashi H."/>
            <person name="Hino K."/>
            <person name="Imai K.S."/>
            <person name="Inaba K."/>
            <person name="Kano S."/>
            <person name="Kobayashi K."/>
            <person name="Kobayashi M."/>
            <person name="Lee B.I."/>
            <person name="Makabe K.W."/>
            <person name="Manohar C."/>
            <person name="Matassi G."/>
            <person name="Medina M."/>
            <person name="Mochizuki Y."/>
            <person name="Mount S."/>
            <person name="Morishita T."/>
            <person name="Miura S."/>
            <person name="Nakayama A."/>
            <person name="Nishizaka S."/>
            <person name="Nomoto H."/>
            <person name="Ohta F."/>
            <person name="Oishi K."/>
            <person name="Rigoutsos I."/>
            <person name="Sano M."/>
            <person name="Sasaki A."/>
            <person name="Sasakura Y."/>
            <person name="Shoguchi E."/>
            <person name="Shin-i T."/>
            <person name="Spagnuolo A."/>
            <person name="Stainier D."/>
            <person name="Suzuki M.M."/>
            <person name="Tassy O."/>
            <person name="Takatori N."/>
            <person name="Tokuoka M."/>
            <person name="Yagi K."/>
            <person name="Yoshizaki F."/>
            <person name="Wada S."/>
            <person name="Zhang C."/>
            <person name="Hyatt P.D."/>
            <person name="Larimer F."/>
            <person name="Detter C."/>
            <person name="Doggett N."/>
            <person name="Glavina T."/>
            <person name="Hawkins T."/>
            <person name="Richardson P."/>
            <person name="Lucas S."/>
            <person name="Kohara Y."/>
            <person name="Levine M."/>
            <person name="Satoh N."/>
            <person name="Rokhsar D.S."/>
        </authorList>
    </citation>
    <scope>NUCLEOTIDE SEQUENCE [LARGE SCALE GENOMIC DNA]</scope>
</reference>
<feature type="transmembrane region" description="Helical" evidence="1">
    <location>
        <begin position="65"/>
        <end position="89"/>
    </location>
</feature>
<keyword evidence="1" id="KW-1133">Transmembrane helix</keyword>
<reference evidence="2" key="3">
    <citation type="submission" date="2025-09" db="UniProtKB">
        <authorList>
            <consortium name="Ensembl"/>
        </authorList>
    </citation>
    <scope>IDENTIFICATION</scope>
</reference>
<sequence>MPADWTRGSQFGQLHDAMNEAPAQTPSIVANATQPNLSRFRRIRRPPVYASMTMWSAECRYTFPLIVYDVPCPCVFFYVCSCFLTFIYFPRSEKHFFEV</sequence>
<dbReference type="InParanoid" id="H2XUH8"/>
<reference evidence="2" key="2">
    <citation type="submission" date="2025-08" db="UniProtKB">
        <authorList>
            <consortium name="Ensembl"/>
        </authorList>
    </citation>
    <scope>IDENTIFICATION</scope>
</reference>
<accession>H2XUH8</accession>
<evidence type="ECO:0000313" key="3">
    <source>
        <dbReference type="Proteomes" id="UP000008144"/>
    </source>
</evidence>
<keyword evidence="1" id="KW-0472">Membrane</keyword>
<dbReference type="HOGENOM" id="CLU_2319506_0_0_1"/>
<evidence type="ECO:0000313" key="2">
    <source>
        <dbReference type="Ensembl" id="ENSCINP00000033312.1"/>
    </source>
</evidence>